<feature type="compositionally biased region" description="Polar residues" evidence="1">
    <location>
        <begin position="36"/>
        <end position="46"/>
    </location>
</feature>
<evidence type="ECO:0000313" key="4">
    <source>
        <dbReference type="EMBL" id="MCL7040189.1"/>
    </source>
</evidence>
<feature type="region of interest" description="Disordered" evidence="1">
    <location>
        <begin position="539"/>
        <end position="571"/>
    </location>
</feature>
<accession>A0AA41VFF4</accession>
<feature type="region of interest" description="Disordered" evidence="1">
    <location>
        <begin position="290"/>
        <end position="320"/>
    </location>
</feature>
<feature type="compositionally biased region" description="Low complexity" evidence="1">
    <location>
        <begin position="559"/>
        <end position="571"/>
    </location>
</feature>
<reference evidence="4" key="1">
    <citation type="submission" date="2022-03" db="EMBL/GenBank/DDBJ databases">
        <title>A functionally conserved STORR gene fusion in Papaver species that diverged 16.8 million years ago.</title>
        <authorList>
            <person name="Catania T."/>
        </authorList>
    </citation>
    <scope>NUCLEOTIDE SEQUENCE</scope>
    <source>
        <strain evidence="4">S-191538</strain>
    </source>
</reference>
<dbReference type="EMBL" id="JAJJMA010209636">
    <property type="protein sequence ID" value="MCL7040189.1"/>
    <property type="molecule type" value="Genomic_DNA"/>
</dbReference>
<dbReference type="PANTHER" id="PTHR13526:SF8">
    <property type="entry name" value="TRANSCRIPTION FACTOR SPT20 HOMOLOG"/>
    <property type="match status" value="1"/>
</dbReference>
<feature type="compositionally biased region" description="Acidic residues" evidence="1">
    <location>
        <begin position="23"/>
        <end position="33"/>
    </location>
</feature>
<feature type="region of interest" description="Disordered" evidence="1">
    <location>
        <begin position="22"/>
        <end position="52"/>
    </location>
</feature>
<protein>
    <submittedName>
        <fullName evidence="4">Uncharacterized protein</fullName>
    </submittedName>
</protein>
<dbReference type="Pfam" id="PF12090">
    <property type="entry name" value="Spt20_SEP"/>
    <property type="match status" value="1"/>
</dbReference>
<feature type="domain" description="PHL" evidence="3">
    <location>
        <begin position="681"/>
        <end position="811"/>
    </location>
</feature>
<dbReference type="PANTHER" id="PTHR13526">
    <property type="entry name" value="TRANSCRIPTION FACTOR SPT20 HOMOLOG"/>
    <property type="match status" value="1"/>
</dbReference>
<keyword evidence="5" id="KW-1185">Reference proteome</keyword>
<proteinExistence type="predicted"/>
<gene>
    <name evidence="4" type="ORF">MKW94_013120</name>
</gene>
<feature type="compositionally biased region" description="Polar residues" evidence="1">
    <location>
        <begin position="304"/>
        <end position="320"/>
    </location>
</feature>
<dbReference type="InterPro" id="IPR046468">
    <property type="entry name" value="Spt20-like_SEP"/>
</dbReference>
<dbReference type="AlphaFoldDB" id="A0AA41VFF4"/>
<feature type="region of interest" description="Disordered" evidence="1">
    <location>
        <begin position="586"/>
        <end position="643"/>
    </location>
</feature>
<dbReference type="GO" id="GO:0006357">
    <property type="term" value="P:regulation of transcription by RNA polymerase II"/>
    <property type="evidence" value="ECO:0007669"/>
    <property type="project" value="TreeGrafter"/>
</dbReference>
<evidence type="ECO:0000259" key="3">
    <source>
        <dbReference type="Pfam" id="PF20474"/>
    </source>
</evidence>
<dbReference type="GO" id="GO:0003712">
    <property type="term" value="F:transcription coregulator activity"/>
    <property type="evidence" value="ECO:0007669"/>
    <property type="project" value="InterPro"/>
</dbReference>
<comment type="caution">
    <text evidence="4">The sequence shown here is derived from an EMBL/GenBank/DDBJ whole genome shotgun (WGS) entry which is preliminary data.</text>
</comment>
<feature type="non-terminal residue" evidence="4">
    <location>
        <position position="811"/>
    </location>
</feature>
<evidence type="ECO:0000313" key="5">
    <source>
        <dbReference type="Proteomes" id="UP001177140"/>
    </source>
</evidence>
<name>A0AA41VFF4_PAPNU</name>
<dbReference type="GO" id="GO:0000124">
    <property type="term" value="C:SAGA complex"/>
    <property type="evidence" value="ECO:0007669"/>
    <property type="project" value="InterPro"/>
</dbReference>
<dbReference type="Proteomes" id="UP001177140">
    <property type="component" value="Unassembled WGS sequence"/>
</dbReference>
<feature type="compositionally biased region" description="Polar residues" evidence="1">
    <location>
        <begin position="604"/>
        <end position="618"/>
    </location>
</feature>
<dbReference type="InterPro" id="IPR021950">
    <property type="entry name" value="Spt20"/>
</dbReference>
<feature type="domain" description="Spt20-like SEP" evidence="2">
    <location>
        <begin position="78"/>
        <end position="224"/>
    </location>
</feature>
<dbReference type="Pfam" id="PF20474">
    <property type="entry name" value="PHL"/>
    <property type="match status" value="1"/>
</dbReference>
<dbReference type="InterPro" id="IPR046467">
    <property type="entry name" value="PHL_dom"/>
</dbReference>
<organism evidence="4 5">
    <name type="scientific">Papaver nudicaule</name>
    <name type="common">Iceland poppy</name>
    <dbReference type="NCBI Taxonomy" id="74823"/>
    <lineage>
        <taxon>Eukaryota</taxon>
        <taxon>Viridiplantae</taxon>
        <taxon>Streptophyta</taxon>
        <taxon>Embryophyta</taxon>
        <taxon>Tracheophyta</taxon>
        <taxon>Spermatophyta</taxon>
        <taxon>Magnoliopsida</taxon>
        <taxon>Ranunculales</taxon>
        <taxon>Papaveraceae</taxon>
        <taxon>Papaveroideae</taxon>
        <taxon>Papaver</taxon>
    </lineage>
</organism>
<evidence type="ECO:0000259" key="2">
    <source>
        <dbReference type="Pfam" id="PF12090"/>
    </source>
</evidence>
<evidence type="ECO:0000256" key="1">
    <source>
        <dbReference type="SAM" id="MobiDB-lite"/>
    </source>
</evidence>
<sequence>MGVSFKVAKTGTRFRPKLIQSDDFLDDDDEDNNNNESTAAQSITSTRKPKGDVGEAAVAGISGSSSCSGGLILSAASEVSFTLDLYQDGYLIRKPTEDSVQVSRNSLRPYDRTSEAVFSAIESGRLPRDILDDIPSKYLNGTLVCEVRDYRKRPSEPGNVVSSMEQLPVINKVSLRMSLENVVKDIPLISDDSWTYSDLMEVESRILKALQPQLCLDPTPMLERLCSDPVPTKLNLGLSGRQKRKCKQMPEVTVMSNNQTHGKKVFIDRSGDSATIFGDATQRVLENANSHISSSSHFRPKSVGSESSSPANPMLPNQSKYQQGFGYQKMMQDQISGPVVNASGVLPSSGDLMMSYSDTMNGAVSSLGKREFQDTQLATAPLINKRARQIPTGLDAISQQGMGSQLDTIPGTDVFWKNTLHQQAESRGLPYANAGLRKLPQKVLEGVPNQDAFYSDQQGMGYVIKKERMETEKFDKPEFDRNKIGSHAMEMENNQLDMQQGRINQRIPPHPTMRSHFPAQMQWNNLGQLADKDLRKDDQFQKRKQVQSPRVSSGPMVQSPVSSKSGEFSSGSLGPQLGVAASAYGVSQKPTGPSAATIGGIPSMASSPSDSMQRQYQAPTAPKRKSNSVPKSQAMSGVGSPASVSNMSVPLNANSPSVSTPPLADQSILDRFAKIEMVAQRHQLNCKKNKVDNIPSKEPVSYSTQHLQMRLSNVSNYEDFKDSSCVTPLSKSLIGGSMNVCKRRALEFSQGYVVSIIHRRNRLILSEKHDGTVAIQYGDIDDNELQVSEEYMPSLPNTNYADLLAAQFCSL</sequence>